<name>A0A5C4RPQ7_9GAMM</name>
<evidence type="ECO:0000313" key="2">
    <source>
        <dbReference type="Proteomes" id="UP000305760"/>
    </source>
</evidence>
<dbReference type="EMBL" id="SMDR01000003">
    <property type="protein sequence ID" value="TNJ33130.1"/>
    <property type="molecule type" value="Genomic_DNA"/>
</dbReference>
<gene>
    <name evidence="1" type="ORF">E1B00_12560</name>
</gene>
<organism evidence="1 2">
    <name type="scientific">Arenimonas terrae</name>
    <dbReference type="NCBI Taxonomy" id="2546226"/>
    <lineage>
        <taxon>Bacteria</taxon>
        <taxon>Pseudomonadati</taxon>
        <taxon>Pseudomonadota</taxon>
        <taxon>Gammaproteobacteria</taxon>
        <taxon>Lysobacterales</taxon>
        <taxon>Lysobacteraceae</taxon>
        <taxon>Arenimonas</taxon>
    </lineage>
</organism>
<reference evidence="1 2" key="1">
    <citation type="submission" date="2019-03" db="EMBL/GenBank/DDBJ databases">
        <title>Arenimonas daejeonensis sp. nov., isolated from compost.</title>
        <authorList>
            <person name="Jeon C.O."/>
        </authorList>
    </citation>
    <scope>NUCLEOTIDE SEQUENCE [LARGE SCALE GENOMIC DNA]</scope>
    <source>
        <strain evidence="1 2">R29</strain>
    </source>
</reference>
<comment type="caution">
    <text evidence="1">The sequence shown here is derived from an EMBL/GenBank/DDBJ whole genome shotgun (WGS) entry which is preliminary data.</text>
</comment>
<proteinExistence type="predicted"/>
<protein>
    <submittedName>
        <fullName evidence="1">Uncharacterized protein</fullName>
    </submittedName>
</protein>
<dbReference type="OrthoDB" id="80147at2"/>
<dbReference type="Proteomes" id="UP000305760">
    <property type="component" value="Unassembled WGS sequence"/>
</dbReference>
<accession>A0A5C4RPQ7</accession>
<dbReference type="AlphaFoldDB" id="A0A5C4RPQ7"/>
<sequence>MDEILGTAHTWFLESYQQGPYGDLVIRLVEGIKGSERKPVHVDNKVLGPYFPVTIEPSSRCVALRFKSVRAVFTFVESFDTGSLGLAMPQGKFVHRVDESEFRHFVGKATAAVEEYKGEFTEWLIWTEDQLFQVIASSPPEILLEATAPDLSIKRGNTWSAS</sequence>
<keyword evidence="2" id="KW-1185">Reference proteome</keyword>
<evidence type="ECO:0000313" key="1">
    <source>
        <dbReference type="EMBL" id="TNJ33130.1"/>
    </source>
</evidence>
<dbReference type="RefSeq" id="WP_139449302.1">
    <property type="nucleotide sequence ID" value="NZ_SMDR01000003.1"/>
</dbReference>